<keyword evidence="4 5" id="KW-0234">DNA repair</keyword>
<accession>A0AAE3YG35</accession>
<dbReference type="InterPro" id="IPR003180">
    <property type="entry name" value="MPG"/>
</dbReference>
<reference evidence="7" key="1">
    <citation type="submission" date="2023-07" db="EMBL/GenBank/DDBJ databases">
        <title>Sequencing the genomes of 1000 actinobacteria strains.</title>
        <authorList>
            <person name="Klenk H.-P."/>
        </authorList>
    </citation>
    <scope>NUCLEOTIDE SEQUENCE</scope>
    <source>
        <strain evidence="7">DSM 13988</strain>
    </source>
</reference>
<dbReference type="InterPro" id="IPR011034">
    <property type="entry name" value="Formyl_transferase-like_C_sf"/>
</dbReference>
<organism evidence="7 8">
    <name type="scientific">Falsarthrobacter nasiphocae</name>
    <dbReference type="NCBI Taxonomy" id="189863"/>
    <lineage>
        <taxon>Bacteria</taxon>
        <taxon>Bacillati</taxon>
        <taxon>Actinomycetota</taxon>
        <taxon>Actinomycetes</taxon>
        <taxon>Micrococcales</taxon>
        <taxon>Micrococcaceae</taxon>
        <taxon>Falsarthrobacter</taxon>
    </lineage>
</organism>
<dbReference type="Gene3D" id="3.10.300.10">
    <property type="entry name" value="Methylpurine-DNA glycosylase (MPG)"/>
    <property type="match status" value="1"/>
</dbReference>
<dbReference type="Pfam" id="PF02245">
    <property type="entry name" value="Pur_DNA_glyco"/>
    <property type="match status" value="1"/>
</dbReference>
<dbReference type="NCBIfam" id="TIGR00567">
    <property type="entry name" value="3mg"/>
    <property type="match status" value="1"/>
</dbReference>
<keyword evidence="3 5" id="KW-0378">Hydrolase</keyword>
<evidence type="ECO:0000313" key="7">
    <source>
        <dbReference type="EMBL" id="MDR6891514.1"/>
    </source>
</evidence>
<comment type="similarity">
    <text evidence="1 5">Belongs to the DNA glycosylase MPG family.</text>
</comment>
<evidence type="ECO:0000256" key="5">
    <source>
        <dbReference type="HAMAP-Rule" id="MF_00527"/>
    </source>
</evidence>
<evidence type="ECO:0000313" key="8">
    <source>
        <dbReference type="Proteomes" id="UP001247307"/>
    </source>
</evidence>
<name>A0AAE3YG35_9MICC</name>
<evidence type="ECO:0000256" key="4">
    <source>
        <dbReference type="ARBA" id="ARBA00023204"/>
    </source>
</evidence>
<dbReference type="HAMAP" id="MF_00527">
    <property type="entry name" value="3MGH"/>
    <property type="match status" value="1"/>
</dbReference>
<feature type="compositionally biased region" description="Basic and acidic residues" evidence="6">
    <location>
        <begin position="189"/>
        <end position="205"/>
    </location>
</feature>
<evidence type="ECO:0000256" key="3">
    <source>
        <dbReference type="ARBA" id="ARBA00022801"/>
    </source>
</evidence>
<dbReference type="CDD" id="cd00540">
    <property type="entry name" value="AAG"/>
    <property type="match status" value="1"/>
</dbReference>
<evidence type="ECO:0000256" key="6">
    <source>
        <dbReference type="SAM" id="MobiDB-lite"/>
    </source>
</evidence>
<dbReference type="GO" id="GO:0003905">
    <property type="term" value="F:alkylbase DNA N-glycosylase activity"/>
    <property type="evidence" value="ECO:0007669"/>
    <property type="project" value="InterPro"/>
</dbReference>
<keyword evidence="2 5" id="KW-0227">DNA damage</keyword>
<keyword evidence="8" id="KW-1185">Reference proteome</keyword>
<dbReference type="EMBL" id="JAVDUI010000001">
    <property type="protein sequence ID" value="MDR6891514.1"/>
    <property type="molecule type" value="Genomic_DNA"/>
</dbReference>
<dbReference type="PANTHER" id="PTHR10429:SF0">
    <property type="entry name" value="DNA-3-METHYLADENINE GLYCOSYLASE"/>
    <property type="match status" value="1"/>
</dbReference>
<evidence type="ECO:0000256" key="1">
    <source>
        <dbReference type="ARBA" id="ARBA00009232"/>
    </source>
</evidence>
<evidence type="ECO:0000256" key="2">
    <source>
        <dbReference type="ARBA" id="ARBA00022763"/>
    </source>
</evidence>
<dbReference type="GO" id="GO:0006284">
    <property type="term" value="P:base-excision repair"/>
    <property type="evidence" value="ECO:0007669"/>
    <property type="project" value="InterPro"/>
</dbReference>
<dbReference type="AlphaFoldDB" id="A0AAE3YG35"/>
<dbReference type="EC" id="3.2.2.-" evidence="5"/>
<dbReference type="SUPFAM" id="SSF50486">
    <property type="entry name" value="FMT C-terminal domain-like"/>
    <property type="match status" value="1"/>
</dbReference>
<keyword evidence="7" id="KW-0326">Glycosidase</keyword>
<dbReference type="InterPro" id="IPR036995">
    <property type="entry name" value="MPG_sf"/>
</dbReference>
<dbReference type="GO" id="GO:0003677">
    <property type="term" value="F:DNA binding"/>
    <property type="evidence" value="ECO:0007669"/>
    <property type="project" value="InterPro"/>
</dbReference>
<sequence length="205" mass="21775">MLARGPVAVVITETEGYLGDADPASHAWKGPTKRNAVMFGPPGRLYTYAMHGHTCCNVVCSAEGEARAVLVRAGRVILGVEEATARRGDVPEHRLARGPGCLTRALGVTMANSGARLLEASSEVRLLFPETTTALPILAGPRVGVPRAENEPLRFMLDGDASVSAFRPGRGVKPTLKPVPLGELSGPPHRLDGVFDRPDRQEEAP</sequence>
<dbReference type="Proteomes" id="UP001247307">
    <property type="component" value="Unassembled WGS sequence"/>
</dbReference>
<dbReference type="PANTHER" id="PTHR10429">
    <property type="entry name" value="DNA-3-METHYLADENINE GLYCOSYLASE"/>
    <property type="match status" value="1"/>
</dbReference>
<feature type="region of interest" description="Disordered" evidence="6">
    <location>
        <begin position="168"/>
        <end position="205"/>
    </location>
</feature>
<dbReference type="NCBIfam" id="NF002003">
    <property type="entry name" value="PRK00802.1-3"/>
    <property type="match status" value="1"/>
</dbReference>
<gene>
    <name evidence="7" type="ORF">J2S35_000454</name>
</gene>
<protein>
    <recommendedName>
        <fullName evidence="5">Putative 3-methyladenine DNA glycosylase</fullName>
        <ecNumber evidence="5">3.2.2.-</ecNumber>
    </recommendedName>
</protein>
<proteinExistence type="inferred from homology"/>
<comment type="caution">
    <text evidence="7">The sequence shown here is derived from an EMBL/GenBank/DDBJ whole genome shotgun (WGS) entry which is preliminary data.</text>
</comment>